<evidence type="ECO:0000313" key="2">
    <source>
        <dbReference type="EMBL" id="ALS74134.1"/>
    </source>
</evidence>
<keyword evidence="1" id="KW-0732">Signal</keyword>
<name>A0A0U2Q6C4_9BACL</name>
<feature type="chain" id="PRO_5006831847" description="Gram-positive cocci surface proteins LPxTG domain-containing protein" evidence="1">
    <location>
        <begin position="21"/>
        <end position="106"/>
    </location>
</feature>
<dbReference type="STRING" id="200991.AUC31_02175"/>
<feature type="signal peptide" evidence="1">
    <location>
        <begin position="1"/>
        <end position="20"/>
    </location>
</feature>
<reference evidence="2" key="1">
    <citation type="submission" date="2016-01" db="EMBL/GenBank/DDBJ databases">
        <title>Complete genome of Planococcus rifietoensis type strain M8.</title>
        <authorList>
            <person name="See-Too W.S."/>
        </authorList>
    </citation>
    <scope>NUCLEOTIDE SEQUENCE [LARGE SCALE GENOMIC DNA]</scope>
    <source>
        <strain evidence="2">M8</strain>
    </source>
</reference>
<evidence type="ECO:0000313" key="3">
    <source>
        <dbReference type="Proteomes" id="UP000067683"/>
    </source>
</evidence>
<dbReference type="RefSeq" id="WP_058380842.1">
    <property type="nucleotide sequence ID" value="NZ_CP013659.2"/>
</dbReference>
<dbReference type="OrthoDB" id="2429061at2"/>
<organism evidence="2 3">
    <name type="scientific">Planococcus rifietoensis</name>
    <dbReference type="NCBI Taxonomy" id="200991"/>
    <lineage>
        <taxon>Bacteria</taxon>
        <taxon>Bacillati</taxon>
        <taxon>Bacillota</taxon>
        <taxon>Bacilli</taxon>
        <taxon>Bacillales</taxon>
        <taxon>Caryophanaceae</taxon>
        <taxon>Planococcus</taxon>
    </lineage>
</organism>
<evidence type="ECO:0000256" key="1">
    <source>
        <dbReference type="SAM" id="SignalP"/>
    </source>
</evidence>
<dbReference type="AlphaFoldDB" id="A0A0U2Q6C4"/>
<dbReference type="Proteomes" id="UP000067683">
    <property type="component" value="Chromosome"/>
</dbReference>
<dbReference type="EMBL" id="CP013659">
    <property type="protein sequence ID" value="ALS74134.1"/>
    <property type="molecule type" value="Genomic_DNA"/>
</dbReference>
<protein>
    <recommendedName>
        <fullName evidence="4">Gram-positive cocci surface proteins LPxTG domain-containing protein</fullName>
    </recommendedName>
</protein>
<proteinExistence type="predicted"/>
<sequence length="106" mass="11692">MKKFLFLLIVGLSLSSTAAAEMLQDTRIEIESPETAQNPGEPADLLEWLFTSSDLKSANTGQEANVLIKEEIDEQAGKVNKTTLAVMAAAAVFAYWLNKKKKQEFD</sequence>
<keyword evidence="3" id="KW-1185">Reference proteome</keyword>
<accession>A0A0U2Q6C4</accession>
<dbReference type="KEGG" id="prt:AUC31_02175"/>
<gene>
    <name evidence="2" type="ORF">AUC31_02175</name>
</gene>
<evidence type="ECO:0008006" key="4">
    <source>
        <dbReference type="Google" id="ProtNLM"/>
    </source>
</evidence>